<evidence type="ECO:0000256" key="5">
    <source>
        <dbReference type="ARBA" id="ARBA00023136"/>
    </source>
</evidence>
<feature type="transmembrane region" description="Helical" evidence="6">
    <location>
        <begin position="253"/>
        <end position="274"/>
    </location>
</feature>
<accession>A0A1M6DXR5</accession>
<dbReference type="Pfam" id="PF00892">
    <property type="entry name" value="EamA"/>
    <property type="match status" value="2"/>
</dbReference>
<keyword evidence="4 6" id="KW-1133">Transmembrane helix</keyword>
<sequence>MLQSHLGEIAALVTALCWTITAVAFESAGKRVGSISVNLIRLVIALLLISVFNLFTRGMMLPLDASGSTWFWLFISGTIGFVIGDLFLFQAFVLIGSRLSMLIMSAVPPITALTGFIMMGERISLLGLTGMMLTICGIALVILTRNPENRMVKFSYPIKGLVYAFIGALGQAFGLVFSKFGMGSYNAFAATQIRIISAIIGFAIVITITKNWKNVYSALKDMQAMKYISIGSLFGPFIGVSLGLLAVQHAPTGIVSTITSITPILIIPMAIFIFKEKVLPREIFGAIITLGGVSLLFIK</sequence>
<dbReference type="Gene3D" id="1.10.3730.20">
    <property type="match status" value="1"/>
</dbReference>
<proteinExistence type="inferred from homology"/>
<feature type="domain" description="EamA" evidence="7">
    <location>
        <begin position="159"/>
        <end position="297"/>
    </location>
</feature>
<dbReference type="PANTHER" id="PTHR32322">
    <property type="entry name" value="INNER MEMBRANE TRANSPORTER"/>
    <property type="match status" value="1"/>
</dbReference>
<dbReference type="STRING" id="1121420.SAMN02746098_04620"/>
<dbReference type="GO" id="GO:0016020">
    <property type="term" value="C:membrane"/>
    <property type="evidence" value="ECO:0007669"/>
    <property type="project" value="UniProtKB-SubCell"/>
</dbReference>
<feature type="transmembrane region" description="Helical" evidence="6">
    <location>
        <begin position="156"/>
        <end position="177"/>
    </location>
</feature>
<feature type="transmembrane region" description="Helical" evidence="6">
    <location>
        <begin position="227"/>
        <end position="247"/>
    </location>
</feature>
<comment type="similarity">
    <text evidence="2">Belongs to the EamA transporter family.</text>
</comment>
<dbReference type="InterPro" id="IPR037185">
    <property type="entry name" value="EmrE-like"/>
</dbReference>
<evidence type="ECO:0000256" key="2">
    <source>
        <dbReference type="ARBA" id="ARBA00007362"/>
    </source>
</evidence>
<dbReference type="SUPFAM" id="SSF103481">
    <property type="entry name" value="Multidrug resistance efflux transporter EmrE"/>
    <property type="match status" value="2"/>
</dbReference>
<feature type="transmembrane region" description="Helical" evidence="6">
    <location>
        <begin position="281"/>
        <end position="298"/>
    </location>
</feature>
<organism evidence="8 9">
    <name type="scientific">Desulfosporosinus lacus DSM 15449</name>
    <dbReference type="NCBI Taxonomy" id="1121420"/>
    <lineage>
        <taxon>Bacteria</taxon>
        <taxon>Bacillati</taxon>
        <taxon>Bacillota</taxon>
        <taxon>Clostridia</taxon>
        <taxon>Eubacteriales</taxon>
        <taxon>Desulfitobacteriaceae</taxon>
        <taxon>Desulfosporosinus</taxon>
    </lineage>
</organism>
<dbReference type="OrthoDB" id="161804at2"/>
<feature type="transmembrane region" description="Helical" evidence="6">
    <location>
        <begin position="6"/>
        <end position="25"/>
    </location>
</feature>
<dbReference type="AlphaFoldDB" id="A0A1M6DXR5"/>
<evidence type="ECO:0000256" key="6">
    <source>
        <dbReference type="SAM" id="Phobius"/>
    </source>
</evidence>
<evidence type="ECO:0000256" key="1">
    <source>
        <dbReference type="ARBA" id="ARBA00004141"/>
    </source>
</evidence>
<reference evidence="9" key="1">
    <citation type="submission" date="2016-11" db="EMBL/GenBank/DDBJ databases">
        <authorList>
            <person name="Varghese N."/>
            <person name="Submissions S."/>
        </authorList>
    </citation>
    <scope>NUCLEOTIDE SEQUENCE [LARGE SCALE GENOMIC DNA]</scope>
    <source>
        <strain evidence="9">DSM 15449</strain>
    </source>
</reference>
<feature type="domain" description="EamA" evidence="7">
    <location>
        <begin position="6"/>
        <end position="142"/>
    </location>
</feature>
<keyword evidence="3 6" id="KW-0812">Transmembrane</keyword>
<keyword evidence="5 6" id="KW-0472">Membrane</keyword>
<dbReference type="InterPro" id="IPR000620">
    <property type="entry name" value="EamA_dom"/>
</dbReference>
<keyword evidence="9" id="KW-1185">Reference proteome</keyword>
<evidence type="ECO:0000256" key="4">
    <source>
        <dbReference type="ARBA" id="ARBA00022989"/>
    </source>
</evidence>
<feature type="transmembrane region" description="Helical" evidence="6">
    <location>
        <begin position="101"/>
        <end position="119"/>
    </location>
</feature>
<protein>
    <submittedName>
        <fullName evidence="8">Uncharacterized membrane protein</fullName>
    </submittedName>
</protein>
<evidence type="ECO:0000313" key="9">
    <source>
        <dbReference type="Proteomes" id="UP000183954"/>
    </source>
</evidence>
<evidence type="ECO:0000313" key="8">
    <source>
        <dbReference type="EMBL" id="SHI77955.1"/>
    </source>
</evidence>
<dbReference type="Proteomes" id="UP000183954">
    <property type="component" value="Unassembled WGS sequence"/>
</dbReference>
<evidence type="ECO:0000259" key="7">
    <source>
        <dbReference type="Pfam" id="PF00892"/>
    </source>
</evidence>
<dbReference type="RefSeq" id="WP_073032539.1">
    <property type="nucleotide sequence ID" value="NZ_FQXJ01000025.1"/>
</dbReference>
<feature type="transmembrane region" description="Helical" evidence="6">
    <location>
        <begin position="37"/>
        <end position="55"/>
    </location>
</feature>
<feature type="transmembrane region" description="Helical" evidence="6">
    <location>
        <begin position="125"/>
        <end position="144"/>
    </location>
</feature>
<dbReference type="PANTHER" id="PTHR32322:SF2">
    <property type="entry name" value="EAMA DOMAIN-CONTAINING PROTEIN"/>
    <property type="match status" value="1"/>
</dbReference>
<name>A0A1M6DXR5_9FIRM</name>
<feature type="transmembrane region" description="Helical" evidence="6">
    <location>
        <begin position="70"/>
        <end position="89"/>
    </location>
</feature>
<dbReference type="EMBL" id="FQXJ01000025">
    <property type="protein sequence ID" value="SHI77955.1"/>
    <property type="molecule type" value="Genomic_DNA"/>
</dbReference>
<dbReference type="InterPro" id="IPR050638">
    <property type="entry name" value="AA-Vitamin_Transporters"/>
</dbReference>
<evidence type="ECO:0000256" key="3">
    <source>
        <dbReference type="ARBA" id="ARBA00022692"/>
    </source>
</evidence>
<feature type="transmembrane region" description="Helical" evidence="6">
    <location>
        <begin position="183"/>
        <end position="206"/>
    </location>
</feature>
<comment type="subcellular location">
    <subcellularLocation>
        <location evidence="1">Membrane</location>
        <topology evidence="1">Multi-pass membrane protein</topology>
    </subcellularLocation>
</comment>
<gene>
    <name evidence="8" type="ORF">SAMN02746098_04620</name>
</gene>